<sequence>MGGVRRREPLRRALPARVGSSMGPYGCVTSRFVGRGPAVGVWGRWPERGAPGGFCLPGGPAGGGDARRESGRRALAARWVFHGALRLCDLAVCWAGPGRRTLAPTADAGRPARPRPSRHALRAPWPGSARPEHPRPRRDALRAPGPLRHAHPDPGLGRDALPVPRPSRHALPALRPRRDAPPGSWLAPRPAVGVAGTGVAYRRPVRPGVREGFSASSRAGTVRGSGPPALTSVSHATRRTEALATGVNP</sequence>
<accession>A0A7W7DQ37</accession>
<feature type="region of interest" description="Disordered" evidence="1">
    <location>
        <begin position="100"/>
        <end position="188"/>
    </location>
</feature>
<dbReference type="AlphaFoldDB" id="A0A7W7DQ37"/>
<organism evidence="2 3">
    <name type="scientific">Streptomyces luteogriseus</name>
    <dbReference type="NCBI Taxonomy" id="68233"/>
    <lineage>
        <taxon>Bacteria</taxon>
        <taxon>Bacillati</taxon>
        <taxon>Actinomycetota</taxon>
        <taxon>Actinomycetes</taxon>
        <taxon>Kitasatosporales</taxon>
        <taxon>Streptomycetaceae</taxon>
        <taxon>Streptomyces</taxon>
    </lineage>
</organism>
<proteinExistence type="predicted"/>
<comment type="caution">
    <text evidence="2">The sequence shown here is derived from an EMBL/GenBank/DDBJ whole genome shotgun (WGS) entry which is preliminary data.</text>
</comment>
<evidence type="ECO:0000313" key="3">
    <source>
        <dbReference type="Proteomes" id="UP000565089"/>
    </source>
</evidence>
<feature type="compositionally biased region" description="Basic and acidic residues" evidence="1">
    <location>
        <begin position="130"/>
        <end position="141"/>
    </location>
</feature>
<evidence type="ECO:0000256" key="1">
    <source>
        <dbReference type="SAM" id="MobiDB-lite"/>
    </source>
</evidence>
<feature type="region of interest" description="Disordered" evidence="1">
    <location>
        <begin position="212"/>
        <end position="249"/>
    </location>
</feature>
<keyword evidence="3" id="KW-1185">Reference proteome</keyword>
<protein>
    <submittedName>
        <fullName evidence="2">Uncharacterized protein</fullName>
    </submittedName>
</protein>
<reference evidence="2 3" key="1">
    <citation type="submission" date="2020-08" db="EMBL/GenBank/DDBJ databases">
        <title>Sequencing the genomes of 1000 actinobacteria strains.</title>
        <authorList>
            <person name="Klenk H.-P."/>
        </authorList>
    </citation>
    <scope>NUCLEOTIDE SEQUENCE [LARGE SCALE GENOMIC DNA]</scope>
    <source>
        <strain evidence="2 3">DSM 40483</strain>
    </source>
</reference>
<feature type="compositionally biased region" description="Basic residues" evidence="1">
    <location>
        <begin position="112"/>
        <end position="121"/>
    </location>
</feature>
<evidence type="ECO:0000313" key="2">
    <source>
        <dbReference type="EMBL" id="MBB4714861.1"/>
    </source>
</evidence>
<dbReference type="Proteomes" id="UP000565089">
    <property type="component" value="Unassembled WGS sequence"/>
</dbReference>
<dbReference type="EMBL" id="JACHMS010000001">
    <property type="protein sequence ID" value="MBB4714861.1"/>
    <property type="molecule type" value="Genomic_DNA"/>
</dbReference>
<name>A0A7W7DQ37_9ACTN</name>
<gene>
    <name evidence="2" type="ORF">BJ965_004743</name>
</gene>